<dbReference type="EMBL" id="LXQA010002336">
    <property type="protein sequence ID" value="MCH81468.1"/>
    <property type="molecule type" value="Genomic_DNA"/>
</dbReference>
<proteinExistence type="predicted"/>
<evidence type="ECO:0000313" key="1">
    <source>
        <dbReference type="EMBL" id="MCH81468.1"/>
    </source>
</evidence>
<dbReference type="AlphaFoldDB" id="A0A392M3B2"/>
<gene>
    <name evidence="1" type="ORF">A2U01_0002255</name>
</gene>
<protein>
    <submittedName>
        <fullName evidence="1">LOB domain-containing protein 42-like</fullName>
    </submittedName>
</protein>
<organism evidence="1 2">
    <name type="scientific">Trifolium medium</name>
    <dbReference type="NCBI Taxonomy" id="97028"/>
    <lineage>
        <taxon>Eukaryota</taxon>
        <taxon>Viridiplantae</taxon>
        <taxon>Streptophyta</taxon>
        <taxon>Embryophyta</taxon>
        <taxon>Tracheophyta</taxon>
        <taxon>Spermatophyta</taxon>
        <taxon>Magnoliopsida</taxon>
        <taxon>eudicotyledons</taxon>
        <taxon>Gunneridae</taxon>
        <taxon>Pentapetalae</taxon>
        <taxon>rosids</taxon>
        <taxon>fabids</taxon>
        <taxon>Fabales</taxon>
        <taxon>Fabaceae</taxon>
        <taxon>Papilionoideae</taxon>
        <taxon>50 kb inversion clade</taxon>
        <taxon>NPAAA clade</taxon>
        <taxon>Hologalegina</taxon>
        <taxon>IRL clade</taxon>
        <taxon>Trifolieae</taxon>
        <taxon>Trifolium</taxon>
    </lineage>
</organism>
<comment type="caution">
    <text evidence="1">The sequence shown here is derived from an EMBL/GenBank/DDBJ whole genome shotgun (WGS) entry which is preliminary data.</text>
</comment>
<keyword evidence="2" id="KW-1185">Reference proteome</keyword>
<accession>A0A392M3B2</accession>
<name>A0A392M3B2_9FABA</name>
<evidence type="ECO:0000313" key="2">
    <source>
        <dbReference type="Proteomes" id="UP000265520"/>
    </source>
</evidence>
<dbReference type="Proteomes" id="UP000265520">
    <property type="component" value="Unassembled WGS sequence"/>
</dbReference>
<reference evidence="1 2" key="1">
    <citation type="journal article" date="2018" name="Front. Plant Sci.">
        <title>Red Clover (Trifolium pratense) and Zigzag Clover (T. medium) - A Picture of Genomic Similarities and Differences.</title>
        <authorList>
            <person name="Dluhosova J."/>
            <person name="Istvanek J."/>
            <person name="Nedelnik J."/>
            <person name="Repkova J."/>
        </authorList>
    </citation>
    <scope>NUCLEOTIDE SEQUENCE [LARGE SCALE GENOMIC DNA]</scope>
    <source>
        <strain evidence="2">cv. 10/8</strain>
        <tissue evidence="1">Leaf</tissue>
    </source>
</reference>
<sequence>MLAGSNINDVTTIDGQTSSCTLIAENHVLPTSYDIRHVARGTNMNIKEKTQFKRVSAFKPKPRVGLVNKATLLKSVLENGSAKTAEALSVIETEANGLSC</sequence>